<evidence type="ECO:0000256" key="1">
    <source>
        <dbReference type="SAM" id="Phobius"/>
    </source>
</evidence>
<dbReference type="Gene3D" id="3.90.550.10">
    <property type="entry name" value="Spore Coat Polysaccharide Biosynthesis Protein SpsA, Chain A"/>
    <property type="match status" value="1"/>
</dbReference>
<keyword evidence="1" id="KW-0472">Membrane</keyword>
<keyword evidence="1" id="KW-0812">Transmembrane</keyword>
<reference evidence="4" key="1">
    <citation type="submission" date="2017-06" db="EMBL/GenBank/DDBJ databases">
        <title>Capnocytophaga spp. assemblies.</title>
        <authorList>
            <person name="Gulvik C.A."/>
        </authorList>
    </citation>
    <scope>NUCLEOTIDE SEQUENCE [LARGE SCALE GENOMIC DNA]</scope>
    <source>
        <strain evidence="4">H2177</strain>
    </source>
</reference>
<evidence type="ECO:0000259" key="2">
    <source>
        <dbReference type="Pfam" id="PF00535"/>
    </source>
</evidence>
<feature type="transmembrane region" description="Helical" evidence="1">
    <location>
        <begin position="229"/>
        <end position="251"/>
    </location>
</feature>
<dbReference type="RefSeq" id="WP_095895477.1">
    <property type="nucleotide sequence ID" value="NZ_CP022387.1"/>
</dbReference>
<dbReference type="InterPro" id="IPR050834">
    <property type="entry name" value="Glycosyltransf_2"/>
</dbReference>
<evidence type="ECO:0000313" key="4">
    <source>
        <dbReference type="Proteomes" id="UP000217348"/>
    </source>
</evidence>
<dbReference type="Proteomes" id="UP000217348">
    <property type="component" value="Chromosome"/>
</dbReference>
<dbReference type="EMBL" id="CP022387">
    <property type="protein sequence ID" value="ATA89103.1"/>
    <property type="molecule type" value="Genomic_DNA"/>
</dbReference>
<accession>A0A250FVJ0</accession>
<dbReference type="AlphaFoldDB" id="A0A250FVJ0"/>
<dbReference type="CDD" id="cd00761">
    <property type="entry name" value="Glyco_tranf_GTA_type"/>
    <property type="match status" value="1"/>
</dbReference>
<keyword evidence="1" id="KW-1133">Transmembrane helix</keyword>
<feature type="domain" description="Glycosyltransferase 2-like" evidence="2">
    <location>
        <begin position="4"/>
        <end position="137"/>
    </location>
</feature>
<name>A0A250FVJ0_9FLAO</name>
<dbReference type="KEGG" id="csto:CGC58_04850"/>
<dbReference type="SUPFAM" id="SSF53448">
    <property type="entry name" value="Nucleotide-diphospho-sugar transferases"/>
    <property type="match status" value="1"/>
</dbReference>
<gene>
    <name evidence="3" type="ORF">CGC58_04850</name>
</gene>
<proteinExistence type="predicted"/>
<dbReference type="InterPro" id="IPR029044">
    <property type="entry name" value="Nucleotide-diphossugar_trans"/>
</dbReference>
<dbReference type="Pfam" id="PF00535">
    <property type="entry name" value="Glycos_transf_2"/>
    <property type="match status" value="1"/>
</dbReference>
<organism evidence="3 4">
    <name type="scientific">Capnocytophaga stomatis</name>
    <dbReference type="NCBI Taxonomy" id="1848904"/>
    <lineage>
        <taxon>Bacteria</taxon>
        <taxon>Pseudomonadati</taxon>
        <taxon>Bacteroidota</taxon>
        <taxon>Flavobacteriia</taxon>
        <taxon>Flavobacteriales</taxon>
        <taxon>Flavobacteriaceae</taxon>
        <taxon>Capnocytophaga</taxon>
    </lineage>
</organism>
<dbReference type="PANTHER" id="PTHR43685">
    <property type="entry name" value="GLYCOSYLTRANSFERASE"/>
    <property type="match status" value="1"/>
</dbReference>
<dbReference type="PANTHER" id="PTHR43685:SF2">
    <property type="entry name" value="GLYCOSYLTRANSFERASE 2-LIKE DOMAIN-CONTAINING PROTEIN"/>
    <property type="match status" value="1"/>
</dbReference>
<evidence type="ECO:0000313" key="3">
    <source>
        <dbReference type="EMBL" id="ATA89103.1"/>
    </source>
</evidence>
<protein>
    <recommendedName>
        <fullName evidence="2">Glycosyltransferase 2-like domain-containing protein</fullName>
    </recommendedName>
</protein>
<dbReference type="OrthoDB" id="597270at2"/>
<sequence>MLVSITIPVYNNLEGLELSLNSVINQSYTNWEVIVVDDGSKENHKCIVDKFNDSRILFHRFEKNKGRPVARQKTFEMMRGDFCAFLDAGDCYESNFLENAVKHLSNSSLLGVSQTMKIVYKNNVYYTRYQQEKPINIKSPAYQKMGFAPTVLRADICKDYVFDPSLKYSQDRHFLNYVATNYDGEIMLLNSNGYIYNQGDDNIKVSTTFKKYKYDGLRLFKEGKYVKAFFRYIQAFLGALLHSVFGYEYLLEKRYGHNSKKK</sequence>
<dbReference type="InterPro" id="IPR001173">
    <property type="entry name" value="Glyco_trans_2-like"/>
</dbReference>